<keyword evidence="4" id="KW-0326">Glycosidase</keyword>
<proteinExistence type="inferred from homology"/>
<evidence type="ECO:0000259" key="3">
    <source>
        <dbReference type="SMART" id="SM00642"/>
    </source>
</evidence>
<evidence type="ECO:0000256" key="2">
    <source>
        <dbReference type="NCBIfam" id="TIGR02403"/>
    </source>
</evidence>
<dbReference type="SUPFAM" id="SSF51011">
    <property type="entry name" value="Glycosyl hydrolase domain"/>
    <property type="match status" value="1"/>
</dbReference>
<evidence type="ECO:0000313" key="5">
    <source>
        <dbReference type="Proteomes" id="UP000430368"/>
    </source>
</evidence>
<dbReference type="InterPro" id="IPR017853">
    <property type="entry name" value="GH"/>
</dbReference>
<dbReference type="SMART" id="SM00642">
    <property type="entry name" value="Aamy"/>
    <property type="match status" value="1"/>
</dbReference>
<gene>
    <name evidence="4" type="primary">treC</name>
    <name evidence="4" type="ORF">FO014_07730</name>
</gene>
<dbReference type="EC" id="3.2.1.93" evidence="2"/>
<accession>A0ABX6GKS1</accession>
<dbReference type="Gene3D" id="3.20.20.80">
    <property type="entry name" value="Glycosidases"/>
    <property type="match status" value="1"/>
</dbReference>
<dbReference type="InterPro" id="IPR006047">
    <property type="entry name" value="GH13_cat_dom"/>
</dbReference>
<dbReference type="PANTHER" id="PTHR10357">
    <property type="entry name" value="ALPHA-AMYLASE FAMILY MEMBER"/>
    <property type="match status" value="1"/>
</dbReference>
<evidence type="ECO:0000313" key="4">
    <source>
        <dbReference type="EMBL" id="QHA86852.1"/>
    </source>
</evidence>
<feature type="domain" description="Glycosyl hydrolase family 13 catalytic" evidence="3">
    <location>
        <begin position="15"/>
        <end position="414"/>
    </location>
</feature>
<keyword evidence="4" id="KW-0378">Hydrolase</keyword>
<dbReference type="RefSeq" id="WP_160028761.1">
    <property type="nucleotide sequence ID" value="NZ_CP041764.1"/>
</dbReference>
<sequence length="554" mass="63600">MSNPIPWWQNGVIYQIYPKSFQDSSGNGYGDLAGVIQRLDYLQDLGVDAIWLTPVYLSPQVDNGYDVADYCAIDPAYGSMETFEQLVAAAHQRDIRIVMDMVFNHTSTEHPWFRAAQDRHSPQRQFYIWRDGAEGTPPNNWRSKFGGSAWQWHADSGQYYLHLFATEQADLNWEHPPVREELKKICRFWADKGVDGLRLDVINLVSKQQDFPDDAHGDGRRFYTDGPRIHPFLQEMSREVFRPRGLMTVGEMSSTSLEHCRQYAANGGEELSMTFNFHHLKVDYANGEKWTLAAPDYVELKQIFRHWQQGMHNHAWNALFWCNHDQPRIVSRFGDDHALRVPAAKMLAMVLHGMQGTPYIYQGEEIGMTNPHFVRIDQYRDVESLNMYAELRAAGRSDAELLAILASKSRDNGRTPMQWNAGQHAGFSQGTPWIPCADNYRQINVEAALADRDSVFYTYRHLIALRKQYPLLTHGDYQDLAPAHPALWCYQRSWNGQRLLVAANLSARPQAWDAAGVAASDLWRVAIGNYADTPPQPQPLTLRPFEAVWWLLEE</sequence>
<dbReference type="Proteomes" id="UP000430368">
    <property type="component" value="Chromosome"/>
</dbReference>
<comment type="similarity">
    <text evidence="1">Belongs to the glycosyl hydrolase 13 family.</text>
</comment>
<organism evidence="4 5">
    <name type="scientific">Serratia rhizosphaerae</name>
    <dbReference type="NCBI Taxonomy" id="2597702"/>
    <lineage>
        <taxon>Bacteria</taxon>
        <taxon>Pseudomonadati</taxon>
        <taxon>Pseudomonadota</taxon>
        <taxon>Gammaproteobacteria</taxon>
        <taxon>Enterobacterales</taxon>
        <taxon>Yersiniaceae</taxon>
        <taxon>Serratia</taxon>
    </lineage>
</organism>
<dbReference type="NCBIfam" id="TIGR02403">
    <property type="entry name" value="trehalose_treC"/>
    <property type="match status" value="1"/>
</dbReference>
<dbReference type="Gene3D" id="3.90.400.10">
    <property type="entry name" value="Oligo-1,6-glucosidase, Domain 2"/>
    <property type="match status" value="1"/>
</dbReference>
<dbReference type="SUPFAM" id="SSF51445">
    <property type="entry name" value="(Trans)glycosidases"/>
    <property type="match status" value="1"/>
</dbReference>
<dbReference type="InterPro" id="IPR013780">
    <property type="entry name" value="Glyco_hydro_b"/>
</dbReference>
<dbReference type="InterPro" id="IPR045857">
    <property type="entry name" value="O16G_dom_2"/>
</dbReference>
<dbReference type="CDD" id="cd11333">
    <property type="entry name" value="AmyAc_SI_OligoGlu_DGase"/>
    <property type="match status" value="1"/>
</dbReference>
<name>A0ABX6GKS1_9GAMM</name>
<dbReference type="NCBIfam" id="NF008183">
    <property type="entry name" value="PRK10933.1"/>
    <property type="match status" value="1"/>
</dbReference>
<dbReference type="EMBL" id="CP041764">
    <property type="protein sequence ID" value="QHA86852.1"/>
    <property type="molecule type" value="Genomic_DNA"/>
</dbReference>
<reference evidence="4 5" key="1">
    <citation type="submission" date="2019-07" db="EMBL/GenBank/DDBJ databases">
        <title>Serratia dokdonensis sp. nov., an elicitor of systemic resistance in Nicotiana Tabacum.</title>
        <authorList>
            <person name="Son J.-S."/>
            <person name="Hwang Y.-J."/>
            <person name="Lee S.-Y."/>
            <person name="Ghim S.-Y."/>
        </authorList>
    </citation>
    <scope>NUCLEOTIDE SEQUENCE [LARGE SCALE GENOMIC DNA]</scope>
    <source>
        <strain evidence="4 5">KUDC3025</strain>
    </source>
</reference>
<dbReference type="InterPro" id="IPR012769">
    <property type="entry name" value="Trehalose_TreC"/>
</dbReference>
<dbReference type="GO" id="GO:0008788">
    <property type="term" value="F:alpha,alpha-phosphotrehalase activity"/>
    <property type="evidence" value="ECO:0007669"/>
    <property type="project" value="UniProtKB-EC"/>
</dbReference>
<dbReference type="Gene3D" id="2.60.40.1180">
    <property type="entry name" value="Golgi alpha-mannosidase II"/>
    <property type="match status" value="1"/>
</dbReference>
<dbReference type="PANTHER" id="PTHR10357:SF179">
    <property type="entry name" value="NEUTRAL AND BASIC AMINO ACID TRANSPORT PROTEIN RBAT"/>
    <property type="match status" value="1"/>
</dbReference>
<evidence type="ECO:0000256" key="1">
    <source>
        <dbReference type="ARBA" id="ARBA00008061"/>
    </source>
</evidence>
<protein>
    <recommendedName>
        <fullName evidence="2">Alpha,alpha-phosphotrehalase</fullName>
        <ecNumber evidence="2">3.2.1.93</ecNumber>
    </recommendedName>
</protein>
<dbReference type="Pfam" id="PF00128">
    <property type="entry name" value="Alpha-amylase"/>
    <property type="match status" value="1"/>
</dbReference>
<keyword evidence="5" id="KW-1185">Reference proteome</keyword>